<reference evidence="1 2" key="1">
    <citation type="submission" date="2020-08" db="EMBL/GenBank/DDBJ databases">
        <title>Novel species isolated from subtropical streams in China.</title>
        <authorList>
            <person name="Lu H."/>
        </authorList>
    </citation>
    <scope>NUCLEOTIDE SEQUENCE [LARGE SCALE GENOMIC DNA]</scope>
    <source>
        <strain evidence="1 2">KACC 16656</strain>
    </source>
</reference>
<sequence length="263" mass="31200">MEIDGVKYMFKRNWMCETYNSISANDMRFHPVTHQEPRNLQPYSVKTLSNGMVLIYHDIEWCEKKDYAPETLNVTLLDRFGDPTYGQQLSLKQDSSERFIDKRNPRFRVKLISINAYLIKQKIKTDPIEQQEKKSLQELKLTAGRYQKVTIAAWRHDPTSKKTIDFQEQLLKFRNGIWDAEDIEFPSIFDDYRVTTNQSFAFIPLSREQRDEKIKNKEQVIVKFNGELIPLGRSQQKHVRSNKENFDSMSLEYGFDIHSWSFP</sequence>
<comment type="caution">
    <text evidence="1">The sequence shown here is derived from an EMBL/GenBank/DDBJ whole genome shotgun (WGS) entry which is preliminary data.</text>
</comment>
<gene>
    <name evidence="1" type="ORF">H8K52_08120</name>
</gene>
<accession>A0ABR6X300</accession>
<evidence type="ECO:0000313" key="2">
    <source>
        <dbReference type="Proteomes" id="UP000648257"/>
    </source>
</evidence>
<organism evidence="1 2">
    <name type="scientific">Undibacterium seohonense</name>
    <dbReference type="NCBI Taxonomy" id="1344950"/>
    <lineage>
        <taxon>Bacteria</taxon>
        <taxon>Pseudomonadati</taxon>
        <taxon>Pseudomonadota</taxon>
        <taxon>Betaproteobacteria</taxon>
        <taxon>Burkholderiales</taxon>
        <taxon>Oxalobacteraceae</taxon>
        <taxon>Undibacterium</taxon>
    </lineage>
</organism>
<protein>
    <submittedName>
        <fullName evidence="1">Uncharacterized protein</fullName>
    </submittedName>
</protein>
<proteinExistence type="predicted"/>
<keyword evidence="2" id="KW-1185">Reference proteome</keyword>
<evidence type="ECO:0000313" key="1">
    <source>
        <dbReference type="EMBL" id="MBC3807307.1"/>
    </source>
</evidence>
<dbReference type="EMBL" id="JACOFW010000007">
    <property type="protein sequence ID" value="MBC3807307.1"/>
    <property type="molecule type" value="Genomic_DNA"/>
</dbReference>
<name>A0ABR6X300_9BURK</name>
<dbReference type="Proteomes" id="UP000648257">
    <property type="component" value="Unassembled WGS sequence"/>
</dbReference>